<organism evidence="1 2">
    <name type="scientific">Pristionchus mayeri</name>
    <dbReference type="NCBI Taxonomy" id="1317129"/>
    <lineage>
        <taxon>Eukaryota</taxon>
        <taxon>Metazoa</taxon>
        <taxon>Ecdysozoa</taxon>
        <taxon>Nematoda</taxon>
        <taxon>Chromadorea</taxon>
        <taxon>Rhabditida</taxon>
        <taxon>Rhabditina</taxon>
        <taxon>Diplogasteromorpha</taxon>
        <taxon>Diplogasteroidea</taxon>
        <taxon>Neodiplogasteridae</taxon>
        <taxon>Pristionchus</taxon>
    </lineage>
</organism>
<proteinExistence type="predicted"/>
<dbReference type="EMBL" id="BTRK01000002">
    <property type="protein sequence ID" value="GMR35202.1"/>
    <property type="molecule type" value="Genomic_DNA"/>
</dbReference>
<protein>
    <submittedName>
        <fullName evidence="1">Uncharacterized protein</fullName>
    </submittedName>
</protein>
<comment type="caution">
    <text evidence="1">The sequence shown here is derived from an EMBL/GenBank/DDBJ whole genome shotgun (WGS) entry which is preliminary data.</text>
</comment>
<name>A0AAN4ZCF2_9BILA</name>
<feature type="non-terminal residue" evidence="1">
    <location>
        <position position="1"/>
    </location>
</feature>
<sequence length="66" mass="7096">LPVTISVFAMERAKGSWPSSMSALVVVVKEKVRASTATFLTNARSSVFLPGNCIPSGYLILITLRI</sequence>
<reference evidence="2" key="1">
    <citation type="submission" date="2022-10" db="EMBL/GenBank/DDBJ databases">
        <title>Genome assembly of Pristionchus species.</title>
        <authorList>
            <person name="Yoshida K."/>
            <person name="Sommer R.J."/>
        </authorList>
    </citation>
    <scope>NUCLEOTIDE SEQUENCE [LARGE SCALE GENOMIC DNA]</scope>
    <source>
        <strain evidence="2">RS5460</strain>
    </source>
</reference>
<gene>
    <name evidence="1" type="ORF">PMAYCL1PPCAC_05397</name>
</gene>
<feature type="non-terminal residue" evidence="1">
    <location>
        <position position="66"/>
    </location>
</feature>
<evidence type="ECO:0000313" key="1">
    <source>
        <dbReference type="EMBL" id="GMR35202.1"/>
    </source>
</evidence>
<dbReference type="AlphaFoldDB" id="A0AAN4ZCF2"/>
<evidence type="ECO:0000313" key="2">
    <source>
        <dbReference type="Proteomes" id="UP001328107"/>
    </source>
</evidence>
<dbReference type="Proteomes" id="UP001328107">
    <property type="component" value="Unassembled WGS sequence"/>
</dbReference>
<keyword evidence="2" id="KW-1185">Reference proteome</keyword>
<accession>A0AAN4ZCF2</accession>